<organism evidence="2 3">
    <name type="scientific">Micromonospora echinaurantiaca</name>
    <dbReference type="NCBI Taxonomy" id="47857"/>
    <lineage>
        <taxon>Bacteria</taxon>
        <taxon>Bacillati</taxon>
        <taxon>Actinomycetota</taxon>
        <taxon>Actinomycetes</taxon>
        <taxon>Micromonosporales</taxon>
        <taxon>Micromonosporaceae</taxon>
        <taxon>Micromonospora</taxon>
    </lineage>
</organism>
<gene>
    <name evidence="2" type="ORF">GA0070609_5371</name>
</gene>
<keyword evidence="3" id="KW-1185">Reference proteome</keyword>
<name>A0A1C5K3H2_9ACTN</name>
<feature type="region of interest" description="Disordered" evidence="1">
    <location>
        <begin position="51"/>
        <end position="159"/>
    </location>
</feature>
<sequence length="159" mass="16785">MDILWTLLTLPYAPVRGLTAVVKVIAREAEAQQYSPTSIRRELEELDAAAAAGDITPEERDRGQQQVLDRLTGTVGRQSAPGGEADTRSAARGRPAVRRGAAGQDPGQGGGRQPVRRGNGRARPVVERVRRAGPGAPRDGGEGGERGGGADPRRRRPGP</sequence>
<feature type="compositionally biased region" description="Low complexity" evidence="1">
    <location>
        <begin position="88"/>
        <end position="105"/>
    </location>
</feature>
<dbReference type="RefSeq" id="WP_088996296.1">
    <property type="nucleotide sequence ID" value="NZ_LT607750.1"/>
</dbReference>
<protein>
    <submittedName>
        <fullName evidence="2">Gas vesicle protein G</fullName>
    </submittedName>
</protein>
<evidence type="ECO:0000256" key="1">
    <source>
        <dbReference type="SAM" id="MobiDB-lite"/>
    </source>
</evidence>
<accession>A0A1C5K3H2</accession>
<dbReference type="InterPro" id="IPR007804">
    <property type="entry name" value="GvpG"/>
</dbReference>
<reference evidence="2 3" key="1">
    <citation type="submission" date="2016-06" db="EMBL/GenBank/DDBJ databases">
        <authorList>
            <person name="Kjaerup R.B."/>
            <person name="Dalgaard T.S."/>
            <person name="Juul-Madsen H.R."/>
        </authorList>
    </citation>
    <scope>NUCLEOTIDE SEQUENCE [LARGE SCALE GENOMIC DNA]</scope>
    <source>
        <strain evidence="2 3">DSM 43904</strain>
    </source>
</reference>
<dbReference type="Pfam" id="PF05120">
    <property type="entry name" value="GvpG"/>
    <property type="match status" value="1"/>
</dbReference>
<dbReference type="EMBL" id="LT607750">
    <property type="protein sequence ID" value="SCG77308.1"/>
    <property type="molecule type" value="Genomic_DNA"/>
</dbReference>
<proteinExistence type="predicted"/>
<evidence type="ECO:0000313" key="2">
    <source>
        <dbReference type="EMBL" id="SCG77308.1"/>
    </source>
</evidence>
<dbReference type="AlphaFoldDB" id="A0A1C5K3H2"/>
<dbReference type="Proteomes" id="UP000198217">
    <property type="component" value="Chromosome I"/>
</dbReference>
<evidence type="ECO:0000313" key="3">
    <source>
        <dbReference type="Proteomes" id="UP000198217"/>
    </source>
</evidence>